<dbReference type="OrthoDB" id="10259130at2759"/>
<feature type="signal peptide" evidence="9">
    <location>
        <begin position="1"/>
        <end position="19"/>
    </location>
</feature>
<keyword evidence="5" id="KW-0788">Thiol protease</keyword>
<dbReference type="InterPro" id="IPR000169">
    <property type="entry name" value="Pept_cys_AS"/>
</dbReference>
<dbReference type="Pfam" id="PF00112">
    <property type="entry name" value="Peptidase_C1"/>
    <property type="match status" value="1"/>
</dbReference>
<organism evidence="12 13">
    <name type="scientific">Polysphondylium violaceum</name>
    <dbReference type="NCBI Taxonomy" id="133409"/>
    <lineage>
        <taxon>Eukaryota</taxon>
        <taxon>Amoebozoa</taxon>
        <taxon>Evosea</taxon>
        <taxon>Eumycetozoa</taxon>
        <taxon>Dictyostelia</taxon>
        <taxon>Dictyosteliales</taxon>
        <taxon>Dictyosteliaceae</taxon>
        <taxon>Polysphondylium</taxon>
    </lineage>
</organism>
<keyword evidence="8" id="KW-0458">Lysosome</keyword>
<evidence type="ECO:0000256" key="5">
    <source>
        <dbReference type="ARBA" id="ARBA00022807"/>
    </source>
</evidence>
<evidence type="ECO:0000256" key="3">
    <source>
        <dbReference type="ARBA" id="ARBA00022670"/>
    </source>
</evidence>
<evidence type="ECO:0000256" key="6">
    <source>
        <dbReference type="ARBA" id="ARBA00023145"/>
    </source>
</evidence>
<comment type="caution">
    <text evidence="12">The sequence shown here is derived from an EMBL/GenBank/DDBJ whole genome shotgun (WGS) entry which is preliminary data.</text>
</comment>
<keyword evidence="3" id="KW-0645">Protease</keyword>
<gene>
    <name evidence="12" type="ORF">CYY_007625</name>
</gene>
<reference evidence="12" key="1">
    <citation type="submission" date="2020-01" db="EMBL/GenBank/DDBJ databases">
        <title>Development of genomics and gene disruption for Polysphondylium violaceum indicates a role for the polyketide synthase stlB in stalk morphogenesis.</title>
        <authorList>
            <person name="Narita B."/>
            <person name="Kawabe Y."/>
            <person name="Kin K."/>
            <person name="Saito T."/>
            <person name="Gibbs R."/>
            <person name="Kuspa A."/>
            <person name="Muzny D."/>
            <person name="Queller D."/>
            <person name="Richards S."/>
            <person name="Strassman J."/>
            <person name="Sucgang R."/>
            <person name="Worley K."/>
            <person name="Schaap P."/>
        </authorList>
    </citation>
    <scope>NUCLEOTIDE SEQUENCE</scope>
    <source>
        <strain evidence="12">QSvi11</strain>
    </source>
</reference>
<dbReference type="Gene3D" id="3.90.70.10">
    <property type="entry name" value="Cysteine proteinases"/>
    <property type="match status" value="1"/>
</dbReference>
<dbReference type="SMART" id="SM00645">
    <property type="entry name" value="Pept_C1"/>
    <property type="match status" value="1"/>
</dbReference>
<dbReference type="PANTHER" id="PTHR12411">
    <property type="entry name" value="CYSTEINE PROTEASE FAMILY C1-RELATED"/>
    <property type="match status" value="1"/>
</dbReference>
<dbReference type="SUPFAM" id="SSF54001">
    <property type="entry name" value="Cysteine proteinases"/>
    <property type="match status" value="1"/>
</dbReference>
<evidence type="ECO:0000256" key="4">
    <source>
        <dbReference type="ARBA" id="ARBA00022729"/>
    </source>
</evidence>
<comment type="similarity">
    <text evidence="2">Belongs to the peptidase C1 family.</text>
</comment>
<dbReference type="InterPro" id="IPR013128">
    <property type="entry name" value="Peptidase_C1A"/>
</dbReference>
<sequence>MLKKILLITLMIMVAAITAKHNSNRRFSESHYKSQFIEWMDQRQILYGSNDFQKRYDNFKSNVDYIAKWNEANRDTVLGLTDFADLSNYEYRQTYLGLDIDKTQQYFESTDKYDQIFVGDLPNHLDWRVQGAVSHVKDQGRCGSCWSFSTVGAIEGANFIATGKMTTLSEQQLVDCSKDYGNEGCNGGLMEPSFQYVIDNGGINTEEGYPYTATDTAACRYDSNSIGATMSAIGNVTNFSEDSLLRAVQQAPVAVAIDAGNRSFQLYKSGVYYEPACSTTRLSHAVLLVGYGEDLTSTHSQYWIVKNSWSTKWGNQGYIYMSRGSNMCGIASESSYAII</sequence>
<accession>A0A8J4PPD9</accession>
<keyword evidence="13" id="KW-1185">Reference proteome</keyword>
<keyword evidence="6" id="KW-0865">Zymogen</keyword>
<evidence type="ECO:0000313" key="13">
    <source>
        <dbReference type="Proteomes" id="UP000695562"/>
    </source>
</evidence>
<dbReference type="InterPro" id="IPR013201">
    <property type="entry name" value="Prot_inhib_I29"/>
</dbReference>
<keyword evidence="7" id="KW-1015">Disulfide bond</keyword>
<dbReference type="GO" id="GO:0008234">
    <property type="term" value="F:cysteine-type peptidase activity"/>
    <property type="evidence" value="ECO:0007669"/>
    <property type="project" value="UniProtKB-KW"/>
</dbReference>
<dbReference type="InterPro" id="IPR025660">
    <property type="entry name" value="Pept_his_AS"/>
</dbReference>
<proteinExistence type="inferred from homology"/>
<dbReference type="Proteomes" id="UP000695562">
    <property type="component" value="Unassembled WGS sequence"/>
</dbReference>
<keyword evidence="4 9" id="KW-0732">Signal</keyword>
<keyword evidence="5" id="KW-0378">Hydrolase</keyword>
<evidence type="ECO:0000256" key="2">
    <source>
        <dbReference type="ARBA" id="ARBA00008455"/>
    </source>
</evidence>
<dbReference type="PROSITE" id="PS00639">
    <property type="entry name" value="THIOL_PROTEASE_HIS"/>
    <property type="match status" value="1"/>
</dbReference>
<dbReference type="PRINTS" id="PR00705">
    <property type="entry name" value="PAPAIN"/>
</dbReference>
<dbReference type="InterPro" id="IPR038765">
    <property type="entry name" value="Papain-like_cys_pep_sf"/>
</dbReference>
<dbReference type="FunFam" id="3.90.70.10:FF:000039">
    <property type="entry name" value="Cysteine proteinase 2, putative"/>
    <property type="match status" value="1"/>
</dbReference>
<comment type="subcellular location">
    <subcellularLocation>
        <location evidence="1">Lysosome</location>
    </subcellularLocation>
</comment>
<dbReference type="SMART" id="SM00848">
    <property type="entry name" value="Inhibitor_I29"/>
    <property type="match status" value="1"/>
</dbReference>
<dbReference type="InterPro" id="IPR039417">
    <property type="entry name" value="Peptidase_C1A_papain-like"/>
</dbReference>
<evidence type="ECO:0000259" key="10">
    <source>
        <dbReference type="SMART" id="SM00645"/>
    </source>
</evidence>
<dbReference type="EMBL" id="AJWJ01000418">
    <property type="protein sequence ID" value="KAF2071049.1"/>
    <property type="molecule type" value="Genomic_DNA"/>
</dbReference>
<feature type="domain" description="Cathepsin propeptide inhibitor" evidence="11">
    <location>
        <begin position="36"/>
        <end position="91"/>
    </location>
</feature>
<dbReference type="PROSITE" id="PS00139">
    <property type="entry name" value="THIOL_PROTEASE_CYS"/>
    <property type="match status" value="1"/>
</dbReference>
<dbReference type="GO" id="GO:0005764">
    <property type="term" value="C:lysosome"/>
    <property type="evidence" value="ECO:0007669"/>
    <property type="project" value="UniProtKB-SubCell"/>
</dbReference>
<dbReference type="InterPro" id="IPR000668">
    <property type="entry name" value="Peptidase_C1A_C"/>
</dbReference>
<evidence type="ECO:0000256" key="8">
    <source>
        <dbReference type="ARBA" id="ARBA00023228"/>
    </source>
</evidence>
<evidence type="ECO:0000259" key="11">
    <source>
        <dbReference type="SMART" id="SM00848"/>
    </source>
</evidence>
<dbReference type="PROSITE" id="PS00640">
    <property type="entry name" value="THIOL_PROTEASE_ASN"/>
    <property type="match status" value="1"/>
</dbReference>
<feature type="domain" description="Peptidase C1A papain C-terminal" evidence="10">
    <location>
        <begin position="121"/>
        <end position="338"/>
    </location>
</feature>
<dbReference type="Pfam" id="PF08246">
    <property type="entry name" value="Inhibitor_I29"/>
    <property type="match status" value="1"/>
</dbReference>
<evidence type="ECO:0000256" key="1">
    <source>
        <dbReference type="ARBA" id="ARBA00004371"/>
    </source>
</evidence>
<evidence type="ECO:0000256" key="9">
    <source>
        <dbReference type="SAM" id="SignalP"/>
    </source>
</evidence>
<evidence type="ECO:0000313" key="12">
    <source>
        <dbReference type="EMBL" id="KAF2071049.1"/>
    </source>
</evidence>
<name>A0A8J4PPD9_9MYCE</name>
<evidence type="ECO:0000256" key="7">
    <source>
        <dbReference type="ARBA" id="ARBA00023157"/>
    </source>
</evidence>
<protein>
    <submittedName>
        <fullName evidence="12">Uncharacterized protein</fullName>
    </submittedName>
</protein>
<dbReference type="InterPro" id="IPR025661">
    <property type="entry name" value="Pept_asp_AS"/>
</dbReference>
<dbReference type="AlphaFoldDB" id="A0A8J4PPD9"/>
<dbReference type="CDD" id="cd02248">
    <property type="entry name" value="Peptidase_C1A"/>
    <property type="match status" value="1"/>
</dbReference>
<dbReference type="GO" id="GO:0006508">
    <property type="term" value="P:proteolysis"/>
    <property type="evidence" value="ECO:0007669"/>
    <property type="project" value="UniProtKB-KW"/>
</dbReference>
<feature type="chain" id="PRO_5035203302" evidence="9">
    <location>
        <begin position="20"/>
        <end position="339"/>
    </location>
</feature>